<name>W9GC04_9MICO</name>
<organism evidence="2 3">
    <name type="scientific">Intrasporangium chromatireducens Q5-1</name>
    <dbReference type="NCBI Taxonomy" id="584657"/>
    <lineage>
        <taxon>Bacteria</taxon>
        <taxon>Bacillati</taxon>
        <taxon>Actinomycetota</taxon>
        <taxon>Actinomycetes</taxon>
        <taxon>Micrococcales</taxon>
        <taxon>Intrasporangiaceae</taxon>
        <taxon>Intrasporangium</taxon>
    </lineage>
</organism>
<dbReference type="AlphaFoldDB" id="W9GC04"/>
<reference evidence="3" key="1">
    <citation type="submission" date="2013-08" db="EMBL/GenBank/DDBJ databases">
        <title>Intrasporangium oryzae NRRL B-24470.</title>
        <authorList>
            <person name="Liu H."/>
            <person name="Wang G."/>
        </authorList>
    </citation>
    <scope>NUCLEOTIDE SEQUENCE [LARGE SCALE GENOMIC DNA]</scope>
    <source>
        <strain evidence="3">Q5-1</strain>
    </source>
</reference>
<comment type="caution">
    <text evidence="2">The sequence shown here is derived from an EMBL/GenBank/DDBJ whole genome shotgun (WGS) entry which is preliminary data.</text>
</comment>
<dbReference type="Proteomes" id="UP000019494">
    <property type="component" value="Unassembled WGS sequence"/>
</dbReference>
<proteinExistence type="predicted"/>
<feature type="non-terminal residue" evidence="2">
    <location>
        <position position="366"/>
    </location>
</feature>
<feature type="non-terminal residue" evidence="2">
    <location>
        <position position="1"/>
    </location>
</feature>
<accession>W9GC04</accession>
<evidence type="ECO:0000313" key="3">
    <source>
        <dbReference type="Proteomes" id="UP000019494"/>
    </source>
</evidence>
<keyword evidence="3" id="KW-1185">Reference proteome</keyword>
<protein>
    <submittedName>
        <fullName evidence="2">Uncharacterized protein</fullName>
    </submittedName>
</protein>
<evidence type="ECO:0000313" key="2">
    <source>
        <dbReference type="EMBL" id="EWT03746.1"/>
    </source>
</evidence>
<feature type="region of interest" description="Disordered" evidence="1">
    <location>
        <begin position="207"/>
        <end position="226"/>
    </location>
</feature>
<dbReference type="EMBL" id="AWQS01000499">
    <property type="protein sequence ID" value="EWT03746.1"/>
    <property type="molecule type" value="Genomic_DNA"/>
</dbReference>
<evidence type="ECO:0000256" key="1">
    <source>
        <dbReference type="SAM" id="MobiDB-lite"/>
    </source>
</evidence>
<gene>
    <name evidence="2" type="ORF">N864_18625</name>
</gene>
<sequence>PRRPLPRVSAAALDEAAASGDASAVLWRVLIGAAAARWRHADIAALADTAPGLEHVRTYRDRSTRRPRGRGEAASVLARQWDKAVKYVASADRQIGDDPTFDARADAIAARVRAVQTRADAAAGRWTRGGGPADRRVLDVLCVLALQAVSAAVEADTRRLALLAGIGRETARTALLRLAEDGWITQTRPADGPHGAHWTIDPHGLIHTPPTDSRSQAVPRPAGAGAAERTSLLATLTARITDAAHDLFSLSPGLGHLAGNTYSRTSTDPQQLDDVARCIGASPAQARWLLDRLTEAGVLIHDRRGWRRPAHDRRTAAARSLGIDGRLAERAERYRIERELWAWWQAEEAWMNAPKRTAPTRRPGRG</sequence>